<dbReference type="PROSITE" id="PS51085">
    <property type="entry name" value="2FE2S_FER_2"/>
    <property type="match status" value="1"/>
</dbReference>
<evidence type="ECO:0000313" key="9">
    <source>
        <dbReference type="Proteomes" id="UP000767291"/>
    </source>
</evidence>
<dbReference type="Gene3D" id="3.30.70.20">
    <property type="match status" value="1"/>
</dbReference>
<dbReference type="InterPro" id="IPR004108">
    <property type="entry name" value="Fe_hydrogenase_lsu_C"/>
</dbReference>
<keyword evidence="3" id="KW-0408">Iron</keyword>
<organism evidence="8 9">
    <name type="scientific">Metaclostridioides mangenotii</name>
    <dbReference type="NCBI Taxonomy" id="1540"/>
    <lineage>
        <taxon>Bacteria</taxon>
        <taxon>Bacillati</taxon>
        <taxon>Bacillota</taxon>
        <taxon>Clostridia</taxon>
        <taxon>Peptostreptococcales</taxon>
        <taxon>Peptostreptococcaceae</taxon>
        <taxon>Metaclostridioides</taxon>
    </lineage>
</organism>
<evidence type="ECO:0000259" key="6">
    <source>
        <dbReference type="PROSITE" id="PS51379"/>
    </source>
</evidence>
<evidence type="ECO:0000256" key="2">
    <source>
        <dbReference type="ARBA" id="ARBA00022723"/>
    </source>
</evidence>
<keyword evidence="2" id="KW-0479">Metal-binding</keyword>
<dbReference type="PANTHER" id="PTHR11615">
    <property type="entry name" value="NITRATE, FORMATE, IRON DEHYDROGENASE"/>
    <property type="match status" value="1"/>
</dbReference>
<dbReference type="InterPro" id="IPR001041">
    <property type="entry name" value="2Fe-2S_ferredoxin-type"/>
</dbReference>
<dbReference type="NCBIfam" id="NF040763">
    <property type="entry name" value="FeFe_hydrog_A6"/>
    <property type="match status" value="1"/>
</dbReference>
<sequence>MNLVNLTINGKPVSVPKGTSILDAAKTIDIKIHNLCYLKADEIRRLETCASCRVCMVETDRGLVPSCGTLVKEGMKVETNSLRALNTRRRIVELILSDHPQDCLVCEKNGECRLQEIAADLGIRQISFKGSKSIDKMDTSSKSIVKDHSKCILCRKCEAVCNKIQTVGAISGINRGFNTVVGTFFDADMVDTECTYCGQCVAVCPTGSLREVNNISQVWRELKNIDKTVVVQLAPAVRVALGEEFGLDSGGLSTGKIVAALKALGFEYVFDTNFGADLTIMEEASELIHRLKHNENLPILTSCCSAWVNFIEYNYPEKLNLVSSCKSPQQMFGAITKSYFANKADIDPKDLCVVSVMPCIAKKYETNREELEVDDIRDNDISITTREIAHMIKESGIDILSLKDEDFDSPLGESTGAGTIFGASGGVTEAALRTSYEWITGETLENVDFKEVRGFRGIKEAQINIGGSEVNVCVVNSLGNARKIMDDIVDGKSDYQIVEVMACPGGCIGGGGQPFHFGDYSIVKSRSKALYKIDSNKEIRKSHENPSIKKLYDDFLGEPYSENSHKYLHTTFKNKSEVY</sequence>
<proteinExistence type="predicted"/>
<dbReference type="PROSITE" id="PS51379">
    <property type="entry name" value="4FE4S_FER_2"/>
    <property type="match status" value="2"/>
</dbReference>
<dbReference type="SUPFAM" id="SSF54292">
    <property type="entry name" value="2Fe-2S ferredoxin-like"/>
    <property type="match status" value="1"/>
</dbReference>
<gene>
    <name evidence="8" type="ORF">J2Z43_001290</name>
</gene>
<dbReference type="SMART" id="SM00902">
    <property type="entry name" value="Fe_hyd_SSU"/>
    <property type="match status" value="1"/>
</dbReference>
<comment type="caution">
    <text evidence="8">The sequence shown here is derived from an EMBL/GenBank/DDBJ whole genome shotgun (WGS) entry which is preliminary data.</text>
</comment>
<reference evidence="8 9" key="1">
    <citation type="submission" date="2021-03" db="EMBL/GenBank/DDBJ databases">
        <title>Genomic Encyclopedia of Type Strains, Phase IV (KMG-IV): sequencing the most valuable type-strain genomes for metagenomic binning, comparative biology and taxonomic classification.</title>
        <authorList>
            <person name="Goeker M."/>
        </authorList>
    </citation>
    <scope>NUCLEOTIDE SEQUENCE [LARGE SCALE GENOMIC DNA]</scope>
    <source>
        <strain evidence="8 9">DSM 1289</strain>
    </source>
</reference>
<dbReference type="PROSITE" id="PS00198">
    <property type="entry name" value="4FE4S_FER_1"/>
    <property type="match status" value="1"/>
</dbReference>
<keyword evidence="9" id="KW-1185">Reference proteome</keyword>
<evidence type="ECO:0000256" key="1">
    <source>
        <dbReference type="ARBA" id="ARBA00022485"/>
    </source>
</evidence>
<dbReference type="EMBL" id="JAGGJX010000002">
    <property type="protein sequence ID" value="MBP1854897.1"/>
    <property type="molecule type" value="Genomic_DNA"/>
</dbReference>
<dbReference type="Gene3D" id="3.40.50.1780">
    <property type="match status" value="1"/>
</dbReference>
<feature type="domain" description="4Fe-4S ferredoxin-type" evidence="6">
    <location>
        <begin position="186"/>
        <end position="214"/>
    </location>
</feature>
<dbReference type="NCBIfam" id="TIGR02512">
    <property type="entry name" value="FeFe_hydrog_A"/>
    <property type="match status" value="1"/>
</dbReference>
<protein>
    <submittedName>
        <fullName evidence="8">NADH-quinone oxidoreductase subunit G</fullName>
    </submittedName>
</protein>
<dbReference type="Gene3D" id="3.40.950.10">
    <property type="entry name" value="Fe-only Hydrogenase (Larger Subunit), Chain L, domain 3"/>
    <property type="match status" value="1"/>
</dbReference>
<dbReference type="InterPro" id="IPR013352">
    <property type="entry name" value="Fe_hydrogenase_subset"/>
</dbReference>
<evidence type="ECO:0000256" key="4">
    <source>
        <dbReference type="ARBA" id="ARBA00023014"/>
    </source>
</evidence>
<feature type="domain" description="4Fe-4S His(Cys)3-ligated-type" evidence="7">
    <location>
        <begin position="83"/>
        <end position="122"/>
    </location>
</feature>
<evidence type="ECO:0000259" key="5">
    <source>
        <dbReference type="PROSITE" id="PS51085"/>
    </source>
</evidence>
<dbReference type="Proteomes" id="UP000767291">
    <property type="component" value="Unassembled WGS sequence"/>
</dbReference>
<keyword evidence="1" id="KW-0004">4Fe-4S</keyword>
<evidence type="ECO:0000256" key="3">
    <source>
        <dbReference type="ARBA" id="ARBA00023004"/>
    </source>
</evidence>
<dbReference type="InterPro" id="IPR019574">
    <property type="entry name" value="NADH_UbQ_OxRdtase_Gsu_4Fe4S-bd"/>
</dbReference>
<keyword evidence="4" id="KW-0411">Iron-sulfur</keyword>
<dbReference type="InterPro" id="IPR017900">
    <property type="entry name" value="4Fe4S_Fe_S_CS"/>
</dbReference>
<dbReference type="InterPro" id="IPR003149">
    <property type="entry name" value="Fe_hydrogenase_ssu"/>
</dbReference>
<name>A0ABS4EAC8_9FIRM</name>
<dbReference type="Pfam" id="PF02256">
    <property type="entry name" value="Fe_hyd_SSU"/>
    <property type="match status" value="1"/>
</dbReference>
<dbReference type="CDD" id="cd00207">
    <property type="entry name" value="fer2"/>
    <property type="match status" value="1"/>
</dbReference>
<dbReference type="InterPro" id="IPR036991">
    <property type="entry name" value="Fe_hydrogenase_ssu_sf"/>
</dbReference>
<dbReference type="SMART" id="SM00929">
    <property type="entry name" value="NADH-G_4Fe-4S_3"/>
    <property type="match status" value="1"/>
</dbReference>
<dbReference type="InterPro" id="IPR036010">
    <property type="entry name" value="2Fe-2S_ferredoxin-like_sf"/>
</dbReference>
<evidence type="ECO:0000313" key="8">
    <source>
        <dbReference type="EMBL" id="MBP1854897.1"/>
    </source>
</evidence>
<accession>A0ABS4EAC8</accession>
<dbReference type="PROSITE" id="PS51839">
    <property type="entry name" value="4FE4S_HC3"/>
    <property type="match status" value="1"/>
</dbReference>
<dbReference type="Pfam" id="PF10588">
    <property type="entry name" value="NADH-G_4Fe-4S_3"/>
    <property type="match status" value="1"/>
</dbReference>
<dbReference type="RefSeq" id="WP_209456406.1">
    <property type="nucleotide sequence ID" value="NZ_BAAACS010000002.1"/>
</dbReference>
<dbReference type="Pfam" id="PF02906">
    <property type="entry name" value="Fe_hyd_lg_C"/>
    <property type="match status" value="1"/>
</dbReference>
<dbReference type="SUPFAM" id="SSF54862">
    <property type="entry name" value="4Fe-4S ferredoxins"/>
    <property type="match status" value="1"/>
</dbReference>
<feature type="domain" description="4Fe-4S ferredoxin-type" evidence="6">
    <location>
        <begin position="142"/>
        <end position="172"/>
    </location>
</feature>
<dbReference type="InterPro" id="IPR049830">
    <property type="entry name" value="HndD"/>
</dbReference>
<dbReference type="Gene3D" id="3.10.20.740">
    <property type="match status" value="1"/>
</dbReference>
<dbReference type="InterPro" id="IPR009016">
    <property type="entry name" value="Fe_hydrogenase"/>
</dbReference>
<dbReference type="Pfam" id="PF12838">
    <property type="entry name" value="Fer4_7"/>
    <property type="match status" value="1"/>
</dbReference>
<feature type="domain" description="2Fe-2S ferredoxin-type" evidence="5">
    <location>
        <begin position="2"/>
        <end position="83"/>
    </location>
</feature>
<dbReference type="Gene3D" id="4.10.260.20">
    <property type="entry name" value="Iron hydrogenase, small subunit"/>
    <property type="match status" value="1"/>
</dbReference>
<dbReference type="InterPro" id="IPR017896">
    <property type="entry name" value="4Fe4S_Fe-S-bd"/>
</dbReference>
<dbReference type="Pfam" id="PF13510">
    <property type="entry name" value="Fer2_4"/>
    <property type="match status" value="1"/>
</dbReference>
<dbReference type="InterPro" id="IPR050340">
    <property type="entry name" value="Cytosolic_Fe-S_CAF"/>
</dbReference>
<dbReference type="SUPFAM" id="SSF53920">
    <property type="entry name" value="Fe-only hydrogenase"/>
    <property type="match status" value="1"/>
</dbReference>
<evidence type="ECO:0000259" key="7">
    <source>
        <dbReference type="PROSITE" id="PS51839"/>
    </source>
</evidence>